<name>A0A1F4U6L8_UNCSA</name>
<proteinExistence type="predicted"/>
<protein>
    <recommendedName>
        <fullName evidence="3">Methyltransferase type 11 domain-containing protein</fullName>
    </recommendedName>
</protein>
<dbReference type="EMBL" id="MEUJ01000004">
    <property type="protein sequence ID" value="OGC40509.1"/>
    <property type="molecule type" value="Genomic_DNA"/>
</dbReference>
<dbReference type="Pfam" id="PF13489">
    <property type="entry name" value="Methyltransf_23"/>
    <property type="match status" value="1"/>
</dbReference>
<dbReference type="CDD" id="cd02440">
    <property type="entry name" value="AdoMet_MTases"/>
    <property type="match status" value="1"/>
</dbReference>
<accession>A0A1F4U6L8</accession>
<evidence type="ECO:0000313" key="2">
    <source>
        <dbReference type="Proteomes" id="UP000179242"/>
    </source>
</evidence>
<evidence type="ECO:0000313" key="1">
    <source>
        <dbReference type="EMBL" id="OGC40509.1"/>
    </source>
</evidence>
<reference evidence="1 2" key="1">
    <citation type="journal article" date="2016" name="Nat. Commun.">
        <title>Thousands of microbial genomes shed light on interconnected biogeochemical processes in an aquifer system.</title>
        <authorList>
            <person name="Anantharaman K."/>
            <person name="Brown C.T."/>
            <person name="Hug L.A."/>
            <person name="Sharon I."/>
            <person name="Castelle C.J."/>
            <person name="Probst A.J."/>
            <person name="Thomas B.C."/>
            <person name="Singh A."/>
            <person name="Wilkins M.J."/>
            <person name="Karaoz U."/>
            <person name="Brodie E.L."/>
            <person name="Williams K.H."/>
            <person name="Hubbard S.S."/>
            <person name="Banfield J.F."/>
        </authorList>
    </citation>
    <scope>NUCLEOTIDE SEQUENCE [LARGE SCALE GENOMIC DNA]</scope>
</reference>
<sequence>MLSWIDSGKTILDIGCADGAFGAELKKKGNTVYGFEISKSSAEKASHILDGVVVGNIEKDTLPYKEKNFDIIICADVLEHLYDPTSILIKLKKHLKDEGKIIISIPNIAHSSIRRALLFGRFEYTDIGLLDNSHIRFFTLNTAKKMIKEAGFKIQDFDATTDFNKAINYYLNALLKQLRWSVFPGLYGYQFLFLLNKKTTNES</sequence>
<organism evidence="1 2">
    <name type="scientific">candidate division WOR-1 bacterium RIFOXYC2_FULL_46_14</name>
    <dbReference type="NCBI Taxonomy" id="1802587"/>
    <lineage>
        <taxon>Bacteria</taxon>
        <taxon>Bacillati</taxon>
        <taxon>Saganbacteria</taxon>
    </lineage>
</organism>
<dbReference type="SUPFAM" id="SSF53335">
    <property type="entry name" value="S-adenosyl-L-methionine-dependent methyltransferases"/>
    <property type="match status" value="1"/>
</dbReference>
<dbReference type="AlphaFoldDB" id="A0A1F4U6L8"/>
<dbReference type="Proteomes" id="UP000179242">
    <property type="component" value="Unassembled WGS sequence"/>
</dbReference>
<dbReference type="PANTHER" id="PTHR43861">
    <property type="entry name" value="TRANS-ACONITATE 2-METHYLTRANSFERASE-RELATED"/>
    <property type="match status" value="1"/>
</dbReference>
<dbReference type="Gene3D" id="3.40.50.150">
    <property type="entry name" value="Vaccinia Virus protein VP39"/>
    <property type="match status" value="1"/>
</dbReference>
<dbReference type="InterPro" id="IPR029063">
    <property type="entry name" value="SAM-dependent_MTases_sf"/>
</dbReference>
<comment type="caution">
    <text evidence="1">The sequence shown here is derived from an EMBL/GenBank/DDBJ whole genome shotgun (WGS) entry which is preliminary data.</text>
</comment>
<evidence type="ECO:0008006" key="3">
    <source>
        <dbReference type="Google" id="ProtNLM"/>
    </source>
</evidence>
<gene>
    <name evidence="1" type="ORF">A2438_04115</name>
</gene>